<dbReference type="PANTHER" id="PTHR45774">
    <property type="entry name" value="BTB/POZ DOMAIN-CONTAINING"/>
    <property type="match status" value="1"/>
</dbReference>
<comment type="subcellular location">
    <subcellularLocation>
        <location evidence="1">Cytoplasm</location>
    </subcellularLocation>
</comment>
<name>A0ABN8NQ18_9CNID</name>
<dbReference type="InterPro" id="IPR012983">
    <property type="entry name" value="PHR"/>
</dbReference>
<dbReference type="InterPro" id="IPR011705">
    <property type="entry name" value="BACK"/>
</dbReference>
<keyword evidence="6" id="KW-1185">Reference proteome</keyword>
<gene>
    <name evidence="5" type="ORF">PLOB_00021482</name>
</gene>
<dbReference type="SMART" id="SM00225">
    <property type="entry name" value="BTB"/>
    <property type="match status" value="2"/>
</dbReference>
<organism evidence="5 6">
    <name type="scientific">Porites lobata</name>
    <dbReference type="NCBI Taxonomy" id="104759"/>
    <lineage>
        <taxon>Eukaryota</taxon>
        <taxon>Metazoa</taxon>
        <taxon>Cnidaria</taxon>
        <taxon>Anthozoa</taxon>
        <taxon>Hexacorallia</taxon>
        <taxon>Scleractinia</taxon>
        <taxon>Fungiina</taxon>
        <taxon>Poritidae</taxon>
        <taxon>Porites</taxon>
    </lineage>
</organism>
<feature type="region of interest" description="Disordered" evidence="3">
    <location>
        <begin position="964"/>
        <end position="983"/>
    </location>
</feature>
<dbReference type="Pfam" id="PF08005">
    <property type="entry name" value="PHR"/>
    <property type="match status" value="1"/>
</dbReference>
<dbReference type="InterPro" id="IPR038648">
    <property type="entry name" value="PHR_sf"/>
</dbReference>
<dbReference type="Pfam" id="PF07707">
    <property type="entry name" value="BACK"/>
    <property type="match status" value="2"/>
</dbReference>
<proteinExistence type="predicted"/>
<dbReference type="InterPro" id="IPR000210">
    <property type="entry name" value="BTB/POZ_dom"/>
</dbReference>
<reference evidence="5 6" key="1">
    <citation type="submission" date="2022-05" db="EMBL/GenBank/DDBJ databases">
        <authorList>
            <consortium name="Genoscope - CEA"/>
            <person name="William W."/>
        </authorList>
    </citation>
    <scope>NUCLEOTIDE SEQUENCE [LARGE SCALE GENOMIC DNA]</scope>
</reference>
<accession>A0ABN8NQ18</accession>
<dbReference type="InterPro" id="IPR011333">
    <property type="entry name" value="SKP1/BTB/POZ_sf"/>
</dbReference>
<evidence type="ECO:0000256" key="1">
    <source>
        <dbReference type="ARBA" id="ARBA00004496"/>
    </source>
</evidence>
<dbReference type="Pfam" id="PF00651">
    <property type="entry name" value="BTB"/>
    <property type="match status" value="2"/>
</dbReference>
<feature type="domain" description="BTB" evidence="4">
    <location>
        <begin position="567"/>
        <end position="641"/>
    </location>
</feature>
<evidence type="ECO:0000313" key="6">
    <source>
        <dbReference type="Proteomes" id="UP001159405"/>
    </source>
</evidence>
<dbReference type="PANTHER" id="PTHR45774:SF3">
    <property type="entry name" value="BTB (POZ) DOMAIN-CONTAINING 2B-RELATED"/>
    <property type="match status" value="1"/>
</dbReference>
<dbReference type="Proteomes" id="UP001159405">
    <property type="component" value="Unassembled WGS sequence"/>
</dbReference>
<dbReference type="Gene3D" id="3.30.710.10">
    <property type="entry name" value="Potassium Channel Kv1.1, Chain A"/>
    <property type="match status" value="2"/>
</dbReference>
<dbReference type="SMART" id="SM00875">
    <property type="entry name" value="BACK"/>
    <property type="match status" value="2"/>
</dbReference>
<dbReference type="Gene3D" id="1.25.40.420">
    <property type="match status" value="2"/>
</dbReference>
<feature type="domain" description="BTB" evidence="4">
    <location>
        <begin position="166"/>
        <end position="240"/>
    </location>
</feature>
<evidence type="ECO:0000259" key="4">
    <source>
        <dbReference type="PROSITE" id="PS50097"/>
    </source>
</evidence>
<sequence>MTVEEFADVVLDTDILHPNETAILFKNWAYPGHKNDLLALFVNRHITLHGVCLFGSANNSHTHCCEVNLSIDFLKQGSSTMETYKEIQTSIFLYYSLQKIFSSTSEMATIENEERWLRNGNHCCSPSDVSRLLLKNMAMSTETNWQTTRPTIRERAKFMFNTDRLSDVKFVATENNGESESKQVIPAHKFILAIGSPVFEAMFYGDLAETEDTIELPDCDYESLLELFRYMYSDEVNLSGSNVMGVLYLAKKYIVPSLADKCMEYLQENLDPSNVFTILPFAEKYEDKNLVDRCWIVIDDGTDEAVTSDGFEKIEKSLLESIVKRDTLSVKEVTLFQAADRWATKQCEKQGLEADGQLKRRILGEEIIKSIRFPIMSAKEFADVVLDTNILHSNEIALLFKFFNSSLSSPLMFSKTPRQSRANRFNRRCGSFEESQDWHSFGGYPLYTETDNFRICGNCGSEYFVQFQRKPRIKSYGSLCHQLITGNQGSLFVSCTGGGAPVFLLVFFSLFSFAPHSTIRTLGTSYFSTKSHRNACYTGYKKRRFWGRARPTIRERAKFMLNNDRLSDVKFVAANSNVESGSKQVILAHKFILAIGSPVFEAMFYGELAETKETIELPDCDYESLLELFRYLYSDEVNLSGSNVMGVLYLAKKYIVPSLTDKCTEYLKEKLDPSNVFSILPSSQKYEEKALEDRCWKVIENQTEAAVKSKGFETIERSLLEAIVTRDTLTIKEIALFKAVDGWATKQCEKQSLAVGGKLKRRILGEEVIKAIRFPVMTAEELADVVLDTNILHTNEITSLFKFFNSASPSPVAFSATLRRVQGTALCEIHRCGRFRSVKEKDLLALYMVVDRDITLHGVCLFGSKNNSYTVTLEVKDTTKGPKDRTVVSKSGKYLSKLLGSYYGYEVLFDSAASLKMNTRYRIEAFIRGPASEKGHTGIQTVTKSILTSYHGLTKQICLPKQTGKQQDPLSEKEPSLCSTMIA</sequence>
<dbReference type="PROSITE" id="PS50097">
    <property type="entry name" value="BTB"/>
    <property type="match status" value="2"/>
</dbReference>
<protein>
    <recommendedName>
        <fullName evidence="4">BTB domain-containing protein</fullName>
    </recommendedName>
</protein>
<comment type="caution">
    <text evidence="5">The sequence shown here is derived from an EMBL/GenBank/DDBJ whole genome shotgun (WGS) entry which is preliminary data.</text>
</comment>
<keyword evidence="2" id="KW-0963">Cytoplasm</keyword>
<dbReference type="SUPFAM" id="SSF54695">
    <property type="entry name" value="POZ domain"/>
    <property type="match status" value="2"/>
</dbReference>
<evidence type="ECO:0000256" key="2">
    <source>
        <dbReference type="ARBA" id="ARBA00022490"/>
    </source>
</evidence>
<dbReference type="Gene3D" id="2.60.120.820">
    <property type="entry name" value="PHR domain"/>
    <property type="match status" value="2"/>
</dbReference>
<evidence type="ECO:0000313" key="5">
    <source>
        <dbReference type="EMBL" id="CAH3112784.1"/>
    </source>
</evidence>
<dbReference type="EMBL" id="CALNXK010000025">
    <property type="protein sequence ID" value="CAH3112784.1"/>
    <property type="molecule type" value="Genomic_DNA"/>
</dbReference>
<evidence type="ECO:0000256" key="3">
    <source>
        <dbReference type="SAM" id="MobiDB-lite"/>
    </source>
</evidence>